<dbReference type="WBParaSite" id="ACRNAN_scaffold233.g8462.t1">
    <property type="protein sequence ID" value="ACRNAN_scaffold233.g8462.t1"/>
    <property type="gene ID" value="ACRNAN_scaffold233.g8462"/>
</dbReference>
<feature type="compositionally biased region" description="Basic and acidic residues" evidence="1">
    <location>
        <begin position="178"/>
        <end position="216"/>
    </location>
</feature>
<feature type="compositionally biased region" description="Polar residues" evidence="1">
    <location>
        <begin position="130"/>
        <end position="146"/>
    </location>
</feature>
<protein>
    <submittedName>
        <fullName evidence="3">BZIP domain-containing protein</fullName>
    </submittedName>
</protein>
<evidence type="ECO:0000256" key="1">
    <source>
        <dbReference type="SAM" id="MobiDB-lite"/>
    </source>
</evidence>
<sequence>MMVSRAIKRFEETGSNDDRTGRGRKKTARSKRNILRAKGMIHQNPTTKANSTRKLARKLEVHQKQTWQILREDLGLKPYNTASSSDYNFSDNRSSFSQAYFQKEACNEPICSPNLQYNHSTIQKELCPNDNLNHKQASPNDANLQTRDSDSSSSIESKEKRKRGRPIKEKYKNVPVRELNELKRKDNKESALKYRQRVREERNEVKKLKEENSILT</sequence>
<keyword evidence="2" id="KW-1185">Reference proteome</keyword>
<feature type="region of interest" description="Disordered" evidence="1">
    <location>
        <begin position="129"/>
        <end position="216"/>
    </location>
</feature>
<evidence type="ECO:0000313" key="3">
    <source>
        <dbReference type="WBParaSite" id="ACRNAN_scaffold233.g8462.t1"/>
    </source>
</evidence>
<organism evidence="2 3">
    <name type="scientific">Acrobeloides nanus</name>
    <dbReference type="NCBI Taxonomy" id="290746"/>
    <lineage>
        <taxon>Eukaryota</taxon>
        <taxon>Metazoa</taxon>
        <taxon>Ecdysozoa</taxon>
        <taxon>Nematoda</taxon>
        <taxon>Chromadorea</taxon>
        <taxon>Rhabditida</taxon>
        <taxon>Tylenchina</taxon>
        <taxon>Cephalobomorpha</taxon>
        <taxon>Cephaloboidea</taxon>
        <taxon>Cephalobidae</taxon>
        <taxon>Acrobeloides</taxon>
    </lineage>
</organism>
<feature type="compositionally biased region" description="Basic residues" evidence="1">
    <location>
        <begin position="22"/>
        <end position="32"/>
    </location>
</feature>
<dbReference type="AlphaFoldDB" id="A0A914DF28"/>
<proteinExistence type="predicted"/>
<evidence type="ECO:0000313" key="2">
    <source>
        <dbReference type="Proteomes" id="UP000887540"/>
    </source>
</evidence>
<accession>A0A914DF28</accession>
<reference evidence="3" key="1">
    <citation type="submission" date="2022-11" db="UniProtKB">
        <authorList>
            <consortium name="WormBaseParasite"/>
        </authorList>
    </citation>
    <scope>IDENTIFICATION</scope>
</reference>
<feature type="region of interest" description="Disordered" evidence="1">
    <location>
        <begin position="1"/>
        <end position="32"/>
    </location>
</feature>
<name>A0A914DF28_9BILA</name>
<dbReference type="Proteomes" id="UP000887540">
    <property type="component" value="Unplaced"/>
</dbReference>
<feature type="compositionally biased region" description="Basic and acidic residues" evidence="1">
    <location>
        <begin position="8"/>
        <end position="21"/>
    </location>
</feature>